<reference evidence="8" key="1">
    <citation type="journal article" date="2014" name="Genome Biol. Evol.">
        <title>Pangenome evidence for extensive interdomain horizontal transfer affecting lineage core and shell genes in uncultured planktonic thaumarchaeota and euryarchaeota.</title>
        <authorList>
            <person name="Deschamps P."/>
            <person name="Zivanovic Y."/>
            <person name="Moreira D."/>
            <person name="Rodriguez-Valera F."/>
            <person name="Lopez-Garcia P."/>
        </authorList>
    </citation>
    <scope>NUCLEOTIDE SEQUENCE</scope>
</reference>
<organism evidence="8">
    <name type="scientific">uncultured marine thaumarchaeote AD1000_45_G09</name>
    <dbReference type="NCBI Taxonomy" id="1455919"/>
    <lineage>
        <taxon>Archaea</taxon>
        <taxon>Nitrososphaerota</taxon>
        <taxon>environmental samples</taxon>
    </lineage>
</organism>
<feature type="domain" description="Glycine transporter" evidence="7">
    <location>
        <begin position="13"/>
        <end position="88"/>
    </location>
</feature>
<name>A0A075FSU9_9ARCH</name>
<accession>A0A075FSU9</accession>
<evidence type="ECO:0000256" key="6">
    <source>
        <dbReference type="SAM" id="Phobius"/>
    </source>
</evidence>
<feature type="transmembrane region" description="Helical" evidence="6">
    <location>
        <begin position="180"/>
        <end position="198"/>
    </location>
</feature>
<dbReference type="PANTHER" id="PTHR30506:SF3">
    <property type="entry name" value="UPF0126 INNER MEMBRANE PROTEIN YADS-RELATED"/>
    <property type="match status" value="1"/>
</dbReference>
<feature type="transmembrane region" description="Helical" evidence="6">
    <location>
        <begin position="38"/>
        <end position="56"/>
    </location>
</feature>
<keyword evidence="3 6" id="KW-0812">Transmembrane</keyword>
<comment type="subcellular location">
    <subcellularLocation>
        <location evidence="1">Cell membrane</location>
        <topology evidence="1">Multi-pass membrane protein</topology>
    </subcellularLocation>
</comment>
<feature type="transmembrane region" description="Helical" evidence="6">
    <location>
        <begin position="68"/>
        <end position="87"/>
    </location>
</feature>
<evidence type="ECO:0000256" key="1">
    <source>
        <dbReference type="ARBA" id="ARBA00004651"/>
    </source>
</evidence>
<dbReference type="GO" id="GO:0005886">
    <property type="term" value="C:plasma membrane"/>
    <property type="evidence" value="ECO:0007669"/>
    <property type="project" value="UniProtKB-SubCell"/>
</dbReference>
<evidence type="ECO:0000256" key="3">
    <source>
        <dbReference type="ARBA" id="ARBA00022692"/>
    </source>
</evidence>
<dbReference type="Pfam" id="PF03458">
    <property type="entry name" value="Gly_transporter"/>
    <property type="match status" value="2"/>
</dbReference>
<evidence type="ECO:0000313" key="8">
    <source>
        <dbReference type="EMBL" id="AIE94403.1"/>
    </source>
</evidence>
<feature type="transmembrane region" description="Helical" evidence="6">
    <location>
        <begin position="12"/>
        <end position="31"/>
    </location>
</feature>
<evidence type="ECO:0000256" key="5">
    <source>
        <dbReference type="ARBA" id="ARBA00023136"/>
    </source>
</evidence>
<keyword evidence="2" id="KW-1003">Cell membrane</keyword>
<feature type="transmembrane region" description="Helical" evidence="6">
    <location>
        <begin position="158"/>
        <end position="174"/>
    </location>
</feature>
<dbReference type="EMBL" id="KF900421">
    <property type="protein sequence ID" value="AIE94403.1"/>
    <property type="molecule type" value="Genomic_DNA"/>
</dbReference>
<protein>
    <submittedName>
        <fullName evidence="8">Putative membrane protein</fullName>
    </submittedName>
</protein>
<evidence type="ECO:0000259" key="7">
    <source>
        <dbReference type="Pfam" id="PF03458"/>
    </source>
</evidence>
<evidence type="ECO:0000256" key="4">
    <source>
        <dbReference type="ARBA" id="ARBA00022989"/>
    </source>
</evidence>
<keyword evidence="4 6" id="KW-1133">Transmembrane helix</keyword>
<sequence>MVEFSTPIEVFIYILDLFGTMAFAVTGAFKAIEHKADIVGIIILATITGVAGGTIRDVVLGKSLPNSLIDPSYVIITVITGIIIFLLHSRLRKHWNLFLKFDAIGIGVFTVIGATFAYNLFGMNLLIIILAGMLTAIGGGILRDIFVNQTPIVFVKEFYASASFIGALVFYFVLMFSDQLYAATILGIVVTTGLRLVAMKYNWNLPKVRGST</sequence>
<keyword evidence="5 6" id="KW-0472">Membrane</keyword>
<feature type="transmembrane region" description="Helical" evidence="6">
    <location>
        <begin position="99"/>
        <end position="119"/>
    </location>
</feature>
<evidence type="ECO:0000256" key="2">
    <source>
        <dbReference type="ARBA" id="ARBA00022475"/>
    </source>
</evidence>
<dbReference type="PANTHER" id="PTHR30506">
    <property type="entry name" value="INNER MEMBRANE PROTEIN"/>
    <property type="match status" value="1"/>
</dbReference>
<proteinExistence type="predicted"/>
<dbReference type="InterPro" id="IPR005115">
    <property type="entry name" value="Gly_transporter"/>
</dbReference>
<feature type="transmembrane region" description="Helical" evidence="6">
    <location>
        <begin position="125"/>
        <end position="146"/>
    </location>
</feature>
<feature type="domain" description="Glycine transporter" evidence="7">
    <location>
        <begin position="101"/>
        <end position="173"/>
    </location>
</feature>
<dbReference type="AlphaFoldDB" id="A0A075FSU9"/>